<dbReference type="SUPFAM" id="SSF50249">
    <property type="entry name" value="Nucleic acid-binding proteins"/>
    <property type="match status" value="1"/>
</dbReference>
<proteinExistence type="predicted"/>
<dbReference type="EMBL" id="BKCP01004306">
    <property type="protein sequence ID" value="GER30139.1"/>
    <property type="molecule type" value="Genomic_DNA"/>
</dbReference>
<organism evidence="2 3">
    <name type="scientific">Striga asiatica</name>
    <name type="common">Asiatic witchweed</name>
    <name type="synonym">Buchnera asiatica</name>
    <dbReference type="NCBI Taxonomy" id="4170"/>
    <lineage>
        <taxon>Eukaryota</taxon>
        <taxon>Viridiplantae</taxon>
        <taxon>Streptophyta</taxon>
        <taxon>Embryophyta</taxon>
        <taxon>Tracheophyta</taxon>
        <taxon>Spermatophyta</taxon>
        <taxon>Magnoliopsida</taxon>
        <taxon>eudicotyledons</taxon>
        <taxon>Gunneridae</taxon>
        <taxon>Pentapetalae</taxon>
        <taxon>asterids</taxon>
        <taxon>lamiids</taxon>
        <taxon>Lamiales</taxon>
        <taxon>Orobanchaceae</taxon>
        <taxon>Buchnereae</taxon>
        <taxon>Striga</taxon>
    </lineage>
</organism>
<feature type="compositionally biased region" description="Basic and acidic residues" evidence="1">
    <location>
        <begin position="9"/>
        <end position="21"/>
    </location>
</feature>
<feature type="compositionally biased region" description="Basic and acidic residues" evidence="1">
    <location>
        <begin position="443"/>
        <end position="453"/>
    </location>
</feature>
<evidence type="ECO:0000313" key="3">
    <source>
        <dbReference type="Proteomes" id="UP000325081"/>
    </source>
</evidence>
<reference evidence="3" key="1">
    <citation type="journal article" date="2019" name="Curr. Biol.">
        <title>Genome Sequence of Striga asiatica Provides Insight into the Evolution of Plant Parasitism.</title>
        <authorList>
            <person name="Yoshida S."/>
            <person name="Kim S."/>
            <person name="Wafula E.K."/>
            <person name="Tanskanen J."/>
            <person name="Kim Y.M."/>
            <person name="Honaas L."/>
            <person name="Yang Z."/>
            <person name="Spallek T."/>
            <person name="Conn C.E."/>
            <person name="Ichihashi Y."/>
            <person name="Cheong K."/>
            <person name="Cui S."/>
            <person name="Der J.P."/>
            <person name="Gundlach H."/>
            <person name="Jiao Y."/>
            <person name="Hori C."/>
            <person name="Ishida J.K."/>
            <person name="Kasahara H."/>
            <person name="Kiba T."/>
            <person name="Kim M.S."/>
            <person name="Koo N."/>
            <person name="Laohavisit A."/>
            <person name="Lee Y.H."/>
            <person name="Lumba S."/>
            <person name="McCourt P."/>
            <person name="Mortimer J.C."/>
            <person name="Mutuku J.M."/>
            <person name="Nomura T."/>
            <person name="Sasaki-Sekimoto Y."/>
            <person name="Seto Y."/>
            <person name="Wang Y."/>
            <person name="Wakatake T."/>
            <person name="Sakakibara H."/>
            <person name="Demura T."/>
            <person name="Yamaguchi S."/>
            <person name="Yoneyama K."/>
            <person name="Manabe R.I."/>
            <person name="Nelson D.C."/>
            <person name="Schulman A.H."/>
            <person name="Timko M.P."/>
            <person name="dePamphilis C.W."/>
            <person name="Choi D."/>
            <person name="Shirasu K."/>
        </authorList>
    </citation>
    <scope>NUCLEOTIDE SEQUENCE [LARGE SCALE GENOMIC DNA]</scope>
    <source>
        <strain evidence="3">cv. UVA1</strain>
    </source>
</reference>
<keyword evidence="3" id="KW-1185">Reference proteome</keyword>
<dbReference type="InterPro" id="IPR012340">
    <property type="entry name" value="NA-bd_OB-fold"/>
</dbReference>
<feature type="region of interest" description="Disordered" evidence="1">
    <location>
        <begin position="399"/>
        <end position="469"/>
    </location>
</feature>
<gene>
    <name evidence="2" type="ORF">STAS_06062</name>
</gene>
<dbReference type="Proteomes" id="UP000325081">
    <property type="component" value="Unassembled WGS sequence"/>
</dbReference>
<dbReference type="AlphaFoldDB" id="A0A5A7PBE2"/>
<comment type="caution">
    <text evidence="2">The sequence shown here is derived from an EMBL/GenBank/DDBJ whole genome shotgun (WGS) entry which is preliminary data.</text>
</comment>
<dbReference type="Gene3D" id="2.40.50.140">
    <property type="entry name" value="Nucleic acid-binding proteins"/>
    <property type="match status" value="2"/>
</dbReference>
<feature type="region of interest" description="Disordered" evidence="1">
    <location>
        <begin position="1"/>
        <end position="21"/>
    </location>
</feature>
<sequence length="469" mass="53393">MKAKKSMQRKRDRERERERERLGALLDQPYCRANHRQSVESQPSINLPFHVDALGTFRLGYLSSTSASAHLSLELARSRCRGNLSKLKKLMTKHQHGPQLFRLWRRVISKLASHQKISHTEDICSQTQKKRPMLFTLWNEFEANEGVQLSSTIPTGNIVLAMRIKVTTFNCLSLTTRLPTCILINPPMQEAVNLKQWYIEHKAEVAHLMENKAFMNASVLSPPPNDNHVVTVQAALRSLNKTLHGCKIRSPWSQTRNPYGSVHVDSHTKLEVPVGWEVKCTICQEQTNVEPRCRFVVAINDGTGVLNALIYAEDAEKLIPFTALQIYEAEKEGNNLLSEIVTGFWKKTITWFVRHYESDYGYPMDKYTIVKLYLEDEIHGEARQHARIENQVAADEHLITPTGSQIPFAGDDSPYSRMEREVEKQSAGSSTKRKLIFSGPSDSKGETNQEKSSKQHIGTSNVEEKDFNP</sequence>
<dbReference type="GO" id="GO:0003677">
    <property type="term" value="F:DNA binding"/>
    <property type="evidence" value="ECO:0007669"/>
    <property type="project" value="UniProtKB-KW"/>
</dbReference>
<protein>
    <submittedName>
        <fullName evidence="2">Replication protein A 70 kDa DNA-binding subunit</fullName>
    </submittedName>
</protein>
<name>A0A5A7PBE2_STRAF</name>
<evidence type="ECO:0000313" key="2">
    <source>
        <dbReference type="EMBL" id="GER30139.1"/>
    </source>
</evidence>
<evidence type="ECO:0000256" key="1">
    <source>
        <dbReference type="SAM" id="MobiDB-lite"/>
    </source>
</evidence>
<dbReference type="OrthoDB" id="1740937at2759"/>
<accession>A0A5A7PBE2</accession>
<keyword evidence="2" id="KW-0238">DNA-binding</keyword>